<dbReference type="EC" id="2.4.1.-" evidence="12"/>
<keyword evidence="4" id="KW-0808">Transferase</keyword>
<dbReference type="FunFam" id="3.90.550.50:FF:000009">
    <property type="entry name" value="Hexosyltransferase"/>
    <property type="match status" value="1"/>
</dbReference>
<keyword evidence="10" id="KW-0325">Glycoprotein</keyword>
<keyword evidence="6 12" id="KW-0735">Signal-anchor</keyword>
<evidence type="ECO:0000256" key="1">
    <source>
        <dbReference type="ARBA" id="ARBA00004323"/>
    </source>
</evidence>
<evidence type="ECO:0000256" key="11">
    <source>
        <dbReference type="ARBA" id="ARBA00043952"/>
    </source>
</evidence>
<evidence type="ECO:0000313" key="15">
    <source>
        <dbReference type="Proteomes" id="UP000694548"/>
    </source>
</evidence>
<dbReference type="KEGG" id="nfu:107376009"/>
<gene>
    <name evidence="14" type="primary">LOC107376009</name>
    <name evidence="13" type="ORF">G4P62_003090</name>
</gene>
<keyword evidence="3 12" id="KW-0328">Glycosyltransferase</keyword>
<evidence type="ECO:0000313" key="13">
    <source>
        <dbReference type="EMBL" id="KAF7220421.1"/>
    </source>
</evidence>
<keyword evidence="7 12" id="KW-1133">Transmembrane helix</keyword>
<dbReference type="PANTHER" id="PTHR11214">
    <property type="entry name" value="BETA-1,3-N-ACETYLGLUCOSAMINYLTRANSFERASE"/>
    <property type="match status" value="1"/>
</dbReference>
<dbReference type="InterPro" id="IPR002659">
    <property type="entry name" value="Glyco_trans_31"/>
</dbReference>
<evidence type="ECO:0000256" key="6">
    <source>
        <dbReference type="ARBA" id="ARBA00022968"/>
    </source>
</evidence>
<dbReference type="GO" id="GO:0030311">
    <property type="term" value="P:poly-N-acetyllactosamine biosynthetic process"/>
    <property type="evidence" value="ECO:0007669"/>
    <property type="project" value="TreeGrafter"/>
</dbReference>
<feature type="transmembrane region" description="Helical" evidence="12">
    <location>
        <begin position="7"/>
        <end position="27"/>
    </location>
</feature>
<keyword evidence="5 12" id="KW-0812">Transmembrane</keyword>
<dbReference type="GeneID" id="107376009"/>
<dbReference type="EMBL" id="JAAVVJ010000006">
    <property type="protein sequence ID" value="KAF7220421.1"/>
    <property type="molecule type" value="Genomic_DNA"/>
</dbReference>
<dbReference type="Gene3D" id="3.90.550.50">
    <property type="match status" value="1"/>
</dbReference>
<evidence type="ECO:0000256" key="4">
    <source>
        <dbReference type="ARBA" id="ARBA00022679"/>
    </source>
</evidence>
<dbReference type="AlphaFoldDB" id="A0A8C6LSJ5"/>
<dbReference type="Pfam" id="PF01762">
    <property type="entry name" value="Galactosyl_T"/>
    <property type="match status" value="1"/>
</dbReference>
<sequence>MPRYFKVKTIIITVTLLLGMILMVAYFKEPQSAFPTDYFTNTDLKYIYVNREKEENSITPDQESLPPKCEPNMDARKVWNFSSLSDQIQDFLYYRHCRNFPIILDLPYKCGRPNKPIDIFLLLVIKSPPKNYEQREVLRKTWAKERSHNGKKIRTIFITGTEGDGFEKKRLNKLLVLEHKQHRDILQWDFRESFFNLTLKQILFLEWMNRRCPHARFLLNGDDDVFAHTDNMVQYLQSLEDNNGTKHLFTGHVIKNASANRKPNSKYFVPLQVYKERSYPAYCGGAGYLMSGYTASVIYEKSKSVEIIPIDDVYVGMCLAAAELKPNPHIGVRTLAWYIPSKMIDKYDPCFIKELLLIHKFPPAKLYIMWDEVHNPKLKCGVQLLNWWNPFILKSVV</sequence>
<proteinExistence type="inferred from homology"/>
<dbReference type="Proteomes" id="UP000694548">
    <property type="component" value="Chromosome sgr03"/>
</dbReference>
<keyword evidence="15" id="KW-1185">Reference proteome</keyword>
<name>A0A8C6LSJ5_NOTFU</name>
<evidence type="ECO:0000256" key="10">
    <source>
        <dbReference type="ARBA" id="ARBA00023180"/>
    </source>
</evidence>
<keyword evidence="9 12" id="KW-0472">Membrane</keyword>
<dbReference type="Ensembl" id="ENSNFUT00015024521.1">
    <property type="protein sequence ID" value="ENSNFUP00015023445.1"/>
    <property type="gene ID" value="ENSNFUG00015011342.1"/>
</dbReference>
<evidence type="ECO:0000256" key="5">
    <source>
        <dbReference type="ARBA" id="ARBA00022692"/>
    </source>
</evidence>
<accession>A0A8C6LSJ5</accession>
<comment type="subcellular location">
    <subcellularLocation>
        <location evidence="1 12">Golgi apparatus membrane</location>
        <topology evidence="1 12">Single-pass type II membrane protein</topology>
    </subcellularLocation>
</comment>
<dbReference type="Proteomes" id="UP000822369">
    <property type="component" value="Chromosome 6"/>
</dbReference>
<dbReference type="GO" id="GO:0016266">
    <property type="term" value="P:protein O-linked glycosylation via N-acetyl-galactosamine"/>
    <property type="evidence" value="ECO:0007669"/>
    <property type="project" value="UniProtKB-ARBA"/>
</dbReference>
<evidence type="ECO:0000256" key="8">
    <source>
        <dbReference type="ARBA" id="ARBA00023034"/>
    </source>
</evidence>
<comment type="similarity">
    <text evidence="2 12">Belongs to the glycosyltransferase 31 family.</text>
</comment>
<evidence type="ECO:0000256" key="12">
    <source>
        <dbReference type="RuleBase" id="RU363063"/>
    </source>
</evidence>
<evidence type="ECO:0000256" key="2">
    <source>
        <dbReference type="ARBA" id="ARBA00008661"/>
    </source>
</evidence>
<evidence type="ECO:0000256" key="3">
    <source>
        <dbReference type="ARBA" id="ARBA00022676"/>
    </source>
</evidence>
<dbReference type="GeneTree" id="ENSGT00940000159134"/>
<dbReference type="RefSeq" id="XP_015800367.1">
    <property type="nucleotide sequence ID" value="XM_015944881.3"/>
</dbReference>
<evidence type="ECO:0000256" key="9">
    <source>
        <dbReference type="ARBA" id="ARBA00023136"/>
    </source>
</evidence>
<protein>
    <recommendedName>
        <fullName evidence="12">Hexosyltransferase</fullName>
        <ecNumber evidence="12">2.4.1.-</ecNumber>
    </recommendedName>
</protein>
<reference evidence="13" key="2">
    <citation type="submission" date="2020-03" db="EMBL/GenBank/DDBJ databases">
        <title>Intra-Species Differences in Population Size shape Life History and Genome Evolution.</title>
        <authorList>
            <person name="Willemsen D."/>
            <person name="Cui R."/>
            <person name="Valenzano D.R."/>
        </authorList>
    </citation>
    <scope>NUCLEOTIDE SEQUENCE</scope>
    <source>
        <strain evidence="13">GRZ</strain>
        <tissue evidence="13">Whole</tissue>
    </source>
</reference>
<comment type="pathway">
    <text evidence="11">Protein modification.</text>
</comment>
<dbReference type="OrthoDB" id="2139606at2759"/>
<reference evidence="14" key="1">
    <citation type="submission" date="2014-08" db="EMBL/GenBank/DDBJ databases">
        <authorList>
            <person name="Senf B."/>
            <person name="Petzold A."/>
            <person name="Downie B.R."/>
            <person name="Koch P."/>
            <person name="Platzer M."/>
        </authorList>
    </citation>
    <scope>NUCLEOTIDE SEQUENCE [LARGE SCALE GENOMIC DNA]</scope>
    <source>
        <strain evidence="14">GRZ</strain>
    </source>
</reference>
<reference evidence="14" key="3">
    <citation type="submission" date="2025-05" db="UniProtKB">
        <authorList>
            <consortium name="Ensembl"/>
        </authorList>
    </citation>
    <scope>IDENTIFICATION</scope>
</reference>
<evidence type="ECO:0000313" key="14">
    <source>
        <dbReference type="Ensembl" id="ENSNFUP00015023445.1"/>
    </source>
</evidence>
<evidence type="ECO:0000256" key="7">
    <source>
        <dbReference type="ARBA" id="ARBA00022989"/>
    </source>
</evidence>
<dbReference type="GO" id="GO:0008499">
    <property type="term" value="F:N-acetyl-beta-D-glucosaminide beta-(1,3)-galactosyltransferase activity"/>
    <property type="evidence" value="ECO:0007669"/>
    <property type="project" value="UniProtKB-ARBA"/>
</dbReference>
<dbReference type="PANTHER" id="PTHR11214:SF23">
    <property type="entry name" value="N-ACETYLLACTOSAMINIDE BETA-1,3-N-ACETYLGLUCOSAMINYLTRANSFERASE 3"/>
    <property type="match status" value="1"/>
</dbReference>
<keyword evidence="8 12" id="KW-0333">Golgi apparatus</keyword>
<organism evidence="14 15">
    <name type="scientific">Nothobranchius furzeri</name>
    <name type="common">Turquoise killifish</name>
    <dbReference type="NCBI Taxonomy" id="105023"/>
    <lineage>
        <taxon>Eukaryota</taxon>
        <taxon>Metazoa</taxon>
        <taxon>Chordata</taxon>
        <taxon>Craniata</taxon>
        <taxon>Vertebrata</taxon>
        <taxon>Euteleostomi</taxon>
        <taxon>Actinopterygii</taxon>
        <taxon>Neopterygii</taxon>
        <taxon>Teleostei</taxon>
        <taxon>Neoteleostei</taxon>
        <taxon>Acanthomorphata</taxon>
        <taxon>Ovalentaria</taxon>
        <taxon>Atherinomorphae</taxon>
        <taxon>Cyprinodontiformes</taxon>
        <taxon>Nothobranchiidae</taxon>
        <taxon>Nothobranchius</taxon>
    </lineage>
</organism>
<dbReference type="GO" id="GO:0000139">
    <property type="term" value="C:Golgi membrane"/>
    <property type="evidence" value="ECO:0007669"/>
    <property type="project" value="UniProtKB-SubCell"/>
</dbReference>